<dbReference type="Proteomes" id="UP000431080">
    <property type="component" value="Unassembled WGS sequence"/>
</dbReference>
<gene>
    <name evidence="2" type="ORF">GE115_04115</name>
</gene>
<dbReference type="RefSeq" id="WP_153683533.1">
    <property type="nucleotide sequence ID" value="NZ_WJIF01000002.1"/>
</dbReference>
<name>A0A6I2F9M9_9MICO</name>
<accession>A0A6I2F9M9</accession>
<evidence type="ECO:0000313" key="2">
    <source>
        <dbReference type="EMBL" id="MRG59056.1"/>
    </source>
</evidence>
<keyword evidence="1" id="KW-0732">Signal</keyword>
<evidence type="ECO:0000256" key="1">
    <source>
        <dbReference type="SAM" id="SignalP"/>
    </source>
</evidence>
<protein>
    <recommendedName>
        <fullName evidence="4">Lipoprotein</fullName>
    </recommendedName>
</protein>
<proteinExistence type="predicted"/>
<feature type="chain" id="PRO_5026314933" description="Lipoprotein" evidence="1">
    <location>
        <begin position="44"/>
        <end position="170"/>
    </location>
</feature>
<dbReference type="AlphaFoldDB" id="A0A6I2F9M9"/>
<keyword evidence="3" id="KW-1185">Reference proteome</keyword>
<organism evidence="2 3">
    <name type="scientific">Agromyces agglutinans</name>
    <dbReference type="NCBI Taxonomy" id="2662258"/>
    <lineage>
        <taxon>Bacteria</taxon>
        <taxon>Bacillati</taxon>
        <taxon>Actinomycetota</taxon>
        <taxon>Actinomycetes</taxon>
        <taxon>Micrococcales</taxon>
        <taxon>Microbacteriaceae</taxon>
        <taxon>Agromyces</taxon>
    </lineage>
</organism>
<reference evidence="2 3" key="1">
    <citation type="submission" date="2019-10" db="EMBL/GenBank/DDBJ databases">
        <authorList>
            <person name="Nie G."/>
            <person name="Ming H."/>
            <person name="Yi B."/>
        </authorList>
    </citation>
    <scope>NUCLEOTIDE SEQUENCE [LARGE SCALE GENOMIC DNA]</scope>
    <source>
        <strain evidence="2 3">CFH 90414</strain>
    </source>
</reference>
<evidence type="ECO:0000313" key="3">
    <source>
        <dbReference type="Proteomes" id="UP000431080"/>
    </source>
</evidence>
<sequence>MTASANPTDRAASLRRRARRPLRPFAIIAVAAAAALTSGCALDAGTEANARFEAYMSGVDGVVAADGNVSNTLPFGGTGTVAVWLDETASTDTLVDAAEHAMAFTPGFGVNADISQLRLAIGWGESTTPGGGYECVATADVEWGAAVADAVEEIVAQRAAAEDAPCAPER</sequence>
<dbReference type="EMBL" id="WJIF01000002">
    <property type="protein sequence ID" value="MRG59056.1"/>
    <property type="molecule type" value="Genomic_DNA"/>
</dbReference>
<feature type="signal peptide" evidence="1">
    <location>
        <begin position="1"/>
        <end position="43"/>
    </location>
</feature>
<comment type="caution">
    <text evidence="2">The sequence shown here is derived from an EMBL/GenBank/DDBJ whole genome shotgun (WGS) entry which is preliminary data.</text>
</comment>
<evidence type="ECO:0008006" key="4">
    <source>
        <dbReference type="Google" id="ProtNLM"/>
    </source>
</evidence>